<accession>A0A0X3P0G1</accession>
<dbReference type="AlphaFoldDB" id="A0A0X3P0G1"/>
<organism evidence="1">
    <name type="scientific">Schistocephalus solidus</name>
    <name type="common">Tapeworm</name>
    <dbReference type="NCBI Taxonomy" id="70667"/>
    <lineage>
        <taxon>Eukaryota</taxon>
        <taxon>Metazoa</taxon>
        <taxon>Spiralia</taxon>
        <taxon>Lophotrochozoa</taxon>
        <taxon>Platyhelminthes</taxon>
        <taxon>Cestoda</taxon>
        <taxon>Eucestoda</taxon>
        <taxon>Diphyllobothriidea</taxon>
        <taxon>Diphyllobothriidae</taxon>
        <taxon>Schistocephalus</taxon>
    </lineage>
</organism>
<reference evidence="1" key="1">
    <citation type="submission" date="2016-01" db="EMBL/GenBank/DDBJ databases">
        <title>Reference transcriptome for the parasite Schistocephalus solidus: insights into the molecular evolution of parasitism.</title>
        <authorList>
            <person name="Hebert F.O."/>
            <person name="Grambauer S."/>
            <person name="Barber I."/>
            <person name="Landry C.R."/>
            <person name="Aubin-Horth N."/>
        </authorList>
    </citation>
    <scope>NUCLEOTIDE SEQUENCE</scope>
</reference>
<name>A0A0X3P0G1_SCHSO</name>
<dbReference type="EMBL" id="GEEE01017870">
    <property type="protein sequence ID" value="JAP45355.1"/>
    <property type="molecule type" value="Transcribed_RNA"/>
</dbReference>
<gene>
    <name evidence="1" type="ORF">TR117361</name>
</gene>
<proteinExistence type="predicted"/>
<protein>
    <submittedName>
        <fullName evidence="1">Uncharacterized protein</fullName>
    </submittedName>
</protein>
<evidence type="ECO:0000313" key="1">
    <source>
        <dbReference type="EMBL" id="JAP45355.1"/>
    </source>
</evidence>
<sequence length="143" mass="15599">MSSLHRFVSGIRLSACIHPVYSVLFTTTLVDSQLIPVTLSLINAHRSLTGLLLSVLHWSSLSSPASSRAAASIIGRRILPNQARETGILTVRLVFAKAVFTAFCTIREHHSNCSFRLRTCLCSLAVDETGFYDICLTVSSTCT</sequence>